<gene>
    <name evidence="2" type="ORF">ADUPG1_005208</name>
</gene>
<protein>
    <submittedName>
        <fullName evidence="2">Uncharacterized protein</fullName>
    </submittedName>
</protein>
<sequence>MRKLSVRILKKLPAPSPAVPQVDSTHRRTPLVTTIPLPIFDDIDYRQVILPDAAEDTPESQGDSDGSSSMPFLSSSPFILVRHCP</sequence>
<feature type="region of interest" description="Disordered" evidence="1">
    <location>
        <begin position="50"/>
        <end position="85"/>
    </location>
</feature>
<organism evidence="2 3">
    <name type="scientific">Aduncisulcus paluster</name>
    <dbReference type="NCBI Taxonomy" id="2918883"/>
    <lineage>
        <taxon>Eukaryota</taxon>
        <taxon>Metamonada</taxon>
        <taxon>Carpediemonas-like organisms</taxon>
        <taxon>Aduncisulcus</taxon>
    </lineage>
</organism>
<comment type="caution">
    <text evidence="2">The sequence shown here is derived from an EMBL/GenBank/DDBJ whole genome shotgun (WGS) entry which is preliminary data.</text>
</comment>
<dbReference type="EMBL" id="BQXS01008236">
    <property type="protein sequence ID" value="GKT29240.1"/>
    <property type="molecule type" value="Genomic_DNA"/>
</dbReference>
<evidence type="ECO:0000256" key="1">
    <source>
        <dbReference type="SAM" id="MobiDB-lite"/>
    </source>
</evidence>
<evidence type="ECO:0000313" key="2">
    <source>
        <dbReference type="EMBL" id="GKT29240.1"/>
    </source>
</evidence>
<evidence type="ECO:0000313" key="3">
    <source>
        <dbReference type="Proteomes" id="UP001057375"/>
    </source>
</evidence>
<keyword evidence="3" id="KW-1185">Reference proteome</keyword>
<reference evidence="2" key="1">
    <citation type="submission" date="2022-03" db="EMBL/GenBank/DDBJ databases">
        <title>Draft genome sequence of Aduncisulcus paluster, a free-living microaerophilic Fornicata.</title>
        <authorList>
            <person name="Yuyama I."/>
            <person name="Kume K."/>
            <person name="Tamura T."/>
            <person name="Inagaki Y."/>
            <person name="Hashimoto T."/>
        </authorList>
    </citation>
    <scope>NUCLEOTIDE SEQUENCE</scope>
    <source>
        <strain evidence="2">NY0171</strain>
    </source>
</reference>
<feature type="compositionally biased region" description="Low complexity" evidence="1">
    <location>
        <begin position="64"/>
        <end position="76"/>
    </location>
</feature>
<name>A0ABQ5KDG8_9EUKA</name>
<accession>A0ABQ5KDG8</accession>
<dbReference type="Proteomes" id="UP001057375">
    <property type="component" value="Unassembled WGS sequence"/>
</dbReference>
<proteinExistence type="predicted"/>